<comment type="caution">
    <text evidence="2">The sequence shown here is derived from an EMBL/GenBank/DDBJ whole genome shotgun (WGS) entry which is preliminary data.</text>
</comment>
<accession>A0ABQ7U7M1</accession>
<evidence type="ECO:0000256" key="1">
    <source>
        <dbReference type="SAM" id="MobiDB-lite"/>
    </source>
</evidence>
<dbReference type="EMBL" id="JAIVGD010000023">
    <property type="protein sequence ID" value="KAH0742768.1"/>
    <property type="molecule type" value="Genomic_DNA"/>
</dbReference>
<reference evidence="2 3" key="1">
    <citation type="journal article" date="2021" name="bioRxiv">
        <title>Chromosome-scale and haplotype-resolved genome assembly of a tetraploid potato cultivar.</title>
        <authorList>
            <person name="Sun H."/>
            <person name="Jiao W.-B."/>
            <person name="Krause K."/>
            <person name="Campoy J.A."/>
            <person name="Goel M."/>
            <person name="Folz-Donahue K."/>
            <person name="Kukat C."/>
            <person name="Huettel B."/>
            <person name="Schneeberger K."/>
        </authorList>
    </citation>
    <scope>NUCLEOTIDE SEQUENCE [LARGE SCALE GENOMIC DNA]</scope>
    <source>
        <strain evidence="2">SolTubOtavaFocal</strain>
        <tissue evidence="2">Leaves</tissue>
    </source>
</reference>
<sequence length="93" mass="10407">MQEKNEELKNEEAKVEAKLKMYSQKFTHLENTVSLQEEGAAKNRAVNVSLIQKMLEDLEAEDDDIVHVNSKASGTDGDLQEKQLSPPTPPLVN</sequence>
<gene>
    <name evidence="2" type="ORF">KY290_030761</name>
</gene>
<organism evidence="2 3">
    <name type="scientific">Solanum tuberosum</name>
    <name type="common">Potato</name>
    <dbReference type="NCBI Taxonomy" id="4113"/>
    <lineage>
        <taxon>Eukaryota</taxon>
        <taxon>Viridiplantae</taxon>
        <taxon>Streptophyta</taxon>
        <taxon>Embryophyta</taxon>
        <taxon>Tracheophyta</taxon>
        <taxon>Spermatophyta</taxon>
        <taxon>Magnoliopsida</taxon>
        <taxon>eudicotyledons</taxon>
        <taxon>Gunneridae</taxon>
        <taxon>Pentapetalae</taxon>
        <taxon>asterids</taxon>
        <taxon>lamiids</taxon>
        <taxon>Solanales</taxon>
        <taxon>Solanaceae</taxon>
        <taxon>Solanoideae</taxon>
        <taxon>Solaneae</taxon>
        <taxon>Solanum</taxon>
    </lineage>
</organism>
<keyword evidence="3" id="KW-1185">Reference proteome</keyword>
<protein>
    <submittedName>
        <fullName evidence="2">Uncharacterized protein</fullName>
    </submittedName>
</protein>
<dbReference type="Proteomes" id="UP000826656">
    <property type="component" value="Unassembled WGS sequence"/>
</dbReference>
<name>A0ABQ7U7M1_SOLTU</name>
<proteinExistence type="predicted"/>
<evidence type="ECO:0000313" key="2">
    <source>
        <dbReference type="EMBL" id="KAH0742768.1"/>
    </source>
</evidence>
<evidence type="ECO:0000313" key="3">
    <source>
        <dbReference type="Proteomes" id="UP000826656"/>
    </source>
</evidence>
<feature type="region of interest" description="Disordered" evidence="1">
    <location>
        <begin position="67"/>
        <end position="93"/>
    </location>
</feature>